<dbReference type="Gene3D" id="3.40.50.1820">
    <property type="entry name" value="alpha/beta hydrolase"/>
    <property type="match status" value="1"/>
</dbReference>
<accession>A0ABM7NZK5</accession>
<reference evidence="4 5" key="1">
    <citation type="journal article" date="2022" name="Int. J. Syst. Evol. Microbiol.">
        <title>Prevotella herbatica sp. nov., a plant polysaccharide-decomposing anaerobic bacterium isolated from a methanogenic reactor.</title>
        <authorList>
            <person name="Uek A."/>
            <person name="Tonouchi A."/>
            <person name="Kaku N."/>
            <person name="Ueki K."/>
        </authorList>
    </citation>
    <scope>NUCLEOTIDE SEQUENCE [LARGE SCALE GENOMIC DNA]</scope>
    <source>
        <strain evidence="4 5">WR041</strain>
    </source>
</reference>
<sequence>MNIMRVFKIIFLLLLIACPLKAQNRIDGFSSLVEYQPTCKTSTAVIVCPGGSYCWLSKKYEGSEVAKWLNANGIAAYVLYYPTAGWAGFAWHSRLVFRGHQYPDQIQAVEKAMKLVRSKGYNRVGMMGFSAGGHLVLCAAEYLRPCYKPDFVASLYPVITFSRDEFVHRRSRRGLLGERRWRNKTICDSLSVEMHADLIQCPVFIANCKDDPIVNYHNAMLMDSALTANYKQHLYIQYKTGGHGFGTTASKTSAEAITWKERFLTWMKGIDKIRK</sequence>
<dbReference type="Proteomes" id="UP001319045">
    <property type="component" value="Chromosome"/>
</dbReference>
<evidence type="ECO:0000313" key="5">
    <source>
        <dbReference type="Proteomes" id="UP001319045"/>
    </source>
</evidence>
<dbReference type="PANTHER" id="PTHR48081:SF6">
    <property type="entry name" value="PEPTIDASE S9 PROLYL OLIGOPEPTIDASE CATALYTIC DOMAIN-CONTAINING PROTEIN"/>
    <property type="match status" value="1"/>
</dbReference>
<dbReference type="EMBL" id="AP024484">
    <property type="protein sequence ID" value="BCS85944.1"/>
    <property type="molecule type" value="Genomic_DNA"/>
</dbReference>
<dbReference type="Pfam" id="PF00326">
    <property type="entry name" value="Peptidase_S9"/>
    <property type="match status" value="1"/>
</dbReference>
<organism evidence="4 5">
    <name type="scientific">Prevotella herbatica</name>
    <dbReference type="NCBI Taxonomy" id="2801997"/>
    <lineage>
        <taxon>Bacteria</taxon>
        <taxon>Pseudomonadati</taxon>
        <taxon>Bacteroidota</taxon>
        <taxon>Bacteroidia</taxon>
        <taxon>Bacteroidales</taxon>
        <taxon>Prevotellaceae</taxon>
        <taxon>Prevotella</taxon>
    </lineage>
</organism>
<feature type="domain" description="Peptidase S9 prolyl oligopeptidase catalytic" evidence="3">
    <location>
        <begin position="65"/>
        <end position="253"/>
    </location>
</feature>
<dbReference type="SUPFAM" id="SSF53474">
    <property type="entry name" value="alpha/beta-Hydrolases"/>
    <property type="match status" value="1"/>
</dbReference>
<feature type="chain" id="PRO_5046295537" evidence="2">
    <location>
        <begin position="23"/>
        <end position="275"/>
    </location>
</feature>
<name>A0ABM7NZK5_9BACT</name>
<evidence type="ECO:0000313" key="4">
    <source>
        <dbReference type="EMBL" id="BCS85944.1"/>
    </source>
</evidence>
<feature type="signal peptide" evidence="2">
    <location>
        <begin position="1"/>
        <end position="22"/>
    </location>
</feature>
<protein>
    <submittedName>
        <fullName evidence="4">Alpha/beta hydrolase</fullName>
    </submittedName>
</protein>
<dbReference type="RefSeq" id="WP_207153545.1">
    <property type="nucleotide sequence ID" value="NZ_AP024484.1"/>
</dbReference>
<evidence type="ECO:0000256" key="1">
    <source>
        <dbReference type="ARBA" id="ARBA00022801"/>
    </source>
</evidence>
<keyword evidence="2" id="KW-0732">Signal</keyword>
<keyword evidence="1 4" id="KW-0378">Hydrolase</keyword>
<gene>
    <name evidence="4" type="ORF">prwr041_18370</name>
</gene>
<evidence type="ECO:0000259" key="3">
    <source>
        <dbReference type="Pfam" id="PF00326"/>
    </source>
</evidence>
<dbReference type="PANTHER" id="PTHR48081">
    <property type="entry name" value="AB HYDROLASE SUPERFAMILY PROTEIN C4A8.06C"/>
    <property type="match status" value="1"/>
</dbReference>
<dbReference type="InterPro" id="IPR050300">
    <property type="entry name" value="GDXG_lipolytic_enzyme"/>
</dbReference>
<proteinExistence type="predicted"/>
<keyword evidence="5" id="KW-1185">Reference proteome</keyword>
<evidence type="ECO:0000256" key="2">
    <source>
        <dbReference type="SAM" id="SignalP"/>
    </source>
</evidence>
<dbReference type="GO" id="GO:0016787">
    <property type="term" value="F:hydrolase activity"/>
    <property type="evidence" value="ECO:0007669"/>
    <property type="project" value="UniProtKB-KW"/>
</dbReference>
<dbReference type="InterPro" id="IPR029058">
    <property type="entry name" value="AB_hydrolase_fold"/>
</dbReference>
<dbReference type="InterPro" id="IPR001375">
    <property type="entry name" value="Peptidase_S9_cat"/>
</dbReference>